<dbReference type="EMBL" id="MDYL01000002">
    <property type="protein sequence ID" value="OQD77961.1"/>
    <property type="molecule type" value="Genomic_DNA"/>
</dbReference>
<dbReference type="InterPro" id="IPR036188">
    <property type="entry name" value="FAD/NAD-bd_sf"/>
</dbReference>
<dbReference type="SUPFAM" id="SSF54373">
    <property type="entry name" value="FAD-linked reductases, C-terminal domain"/>
    <property type="match status" value="1"/>
</dbReference>
<dbReference type="GO" id="GO:0016829">
    <property type="term" value="F:lyase activity"/>
    <property type="evidence" value="ECO:0007669"/>
    <property type="project" value="InterPro"/>
</dbReference>
<evidence type="ECO:0000256" key="4">
    <source>
        <dbReference type="ARBA" id="ARBA00023002"/>
    </source>
</evidence>
<keyword evidence="3" id="KW-0274">FAD</keyword>
<evidence type="ECO:0000313" key="8">
    <source>
        <dbReference type="Proteomes" id="UP000191522"/>
    </source>
</evidence>
<sequence>MAATANANDAIQPLKVLIVGAGIGGLAAAIALRQQGHTVEMFERSRFANEIGAAIHLTPNATGLLKRIGVSPADYGAVRTEQIRDYTSDGELRFAGNINQFADTWQHEWFLIHRAHLHQALKDKACAVGVSLHTSSKAASVDATAATVTLENGETFTSDVVIGADGVHSIARRSISGHEVKTTSSGKNAFRFMVSRKEVLDDPETAHLAQDLGAVDIWHSADSKVVIYPCVNNEVLNFVCIHPDNLTNAGVSSGWEQAVGKNTLLNVYKTFEPSVQKVLNKAQADTLKIWPLLDMETLPTWVNDRLAIMGDAAHPFLPYRASGGAMAIEDGIALAVMLPRGLKTEQVAQRLKLYEKARHERVTIIQEFTRESGRRHLPMEETMTIMSYIYDHDEWDHSTDLLRRNAWAQNPHVYYRQPSVFGPMPGPRQDFEGRSRITASANASFRTASIRFKTSRTLLKTLLPNSTYSFAGNGSIAYATLSQTTLSRLDWLAGGGYNLIGLYIHGVQVKGANEELTSGSYLPVLFEDLADPIISGREELGFPKVFSAIDVQTREDSFDVTTSWRGATWGRMSLTGLHTEETSDPSPSETPGLLVHRYMPGVGSEHKGIPEAEYPVFVDSAKDAEAVRPRIKRVHKAQTGTFHIDALDWSQLPTLHHIVSRLAEVPVYEVVDARVVDGDGVADVASAHRIQHL</sequence>
<dbReference type="PANTHER" id="PTHR13789:SF261">
    <property type="entry name" value="HYDROXYLASE, PUTATIVE (AFU_ORTHOLOGUE AFUA_7G00590)-RELATED"/>
    <property type="match status" value="1"/>
</dbReference>
<evidence type="ECO:0000313" key="7">
    <source>
        <dbReference type="EMBL" id="OQD77961.1"/>
    </source>
</evidence>
<comment type="similarity">
    <text evidence="1">Belongs to the paxM FAD-dependent monooxygenase family.</text>
</comment>
<keyword evidence="8" id="KW-1185">Reference proteome</keyword>
<dbReference type="InterPro" id="IPR050493">
    <property type="entry name" value="FAD-dep_Monooxygenase_BioMet"/>
</dbReference>
<evidence type="ECO:0000256" key="5">
    <source>
        <dbReference type="ARBA" id="ARBA00023033"/>
    </source>
</evidence>
<dbReference type="SUPFAM" id="SSF51905">
    <property type="entry name" value="FAD/NAD(P)-binding domain"/>
    <property type="match status" value="1"/>
</dbReference>
<name>A0A1V6PLW3_PENDC</name>
<dbReference type="Gene3D" id="3.50.50.60">
    <property type="entry name" value="FAD/NAD(P)-binding domain"/>
    <property type="match status" value="1"/>
</dbReference>
<evidence type="ECO:0000259" key="6">
    <source>
        <dbReference type="Pfam" id="PF01494"/>
    </source>
</evidence>
<dbReference type="GO" id="GO:0004497">
    <property type="term" value="F:monooxygenase activity"/>
    <property type="evidence" value="ECO:0007669"/>
    <property type="project" value="UniProtKB-KW"/>
</dbReference>
<keyword evidence="4" id="KW-0560">Oxidoreductase</keyword>
<dbReference type="InterPro" id="IPR010451">
    <property type="entry name" value="Acetoacetate_decarboxylase"/>
</dbReference>
<dbReference type="Pfam" id="PF01494">
    <property type="entry name" value="FAD_binding_3"/>
    <property type="match status" value="1"/>
</dbReference>
<dbReference type="GO" id="GO:0071949">
    <property type="term" value="F:FAD binding"/>
    <property type="evidence" value="ECO:0007669"/>
    <property type="project" value="InterPro"/>
</dbReference>
<dbReference type="STRING" id="69771.A0A1V6PLW3"/>
<dbReference type="SUPFAM" id="SSF160104">
    <property type="entry name" value="Acetoacetate decarboxylase-like"/>
    <property type="match status" value="1"/>
</dbReference>
<organism evidence="7 8">
    <name type="scientific">Penicillium decumbens</name>
    <dbReference type="NCBI Taxonomy" id="69771"/>
    <lineage>
        <taxon>Eukaryota</taxon>
        <taxon>Fungi</taxon>
        <taxon>Dikarya</taxon>
        <taxon>Ascomycota</taxon>
        <taxon>Pezizomycotina</taxon>
        <taxon>Eurotiomycetes</taxon>
        <taxon>Eurotiomycetidae</taxon>
        <taxon>Eurotiales</taxon>
        <taxon>Aspergillaceae</taxon>
        <taxon>Penicillium</taxon>
    </lineage>
</organism>
<comment type="caution">
    <text evidence="7">The sequence shown here is derived from an EMBL/GenBank/DDBJ whole genome shotgun (WGS) entry which is preliminary data.</text>
</comment>
<dbReference type="InterPro" id="IPR023375">
    <property type="entry name" value="ADC_dom_sf"/>
</dbReference>
<dbReference type="AlphaFoldDB" id="A0A1V6PLW3"/>
<keyword evidence="2" id="KW-0285">Flavoprotein</keyword>
<keyword evidence="5" id="KW-0503">Monooxygenase</keyword>
<evidence type="ECO:0000256" key="1">
    <source>
        <dbReference type="ARBA" id="ARBA00007992"/>
    </source>
</evidence>
<dbReference type="OrthoDB" id="1047367at2759"/>
<dbReference type="PANTHER" id="PTHR13789">
    <property type="entry name" value="MONOOXYGENASE"/>
    <property type="match status" value="1"/>
</dbReference>
<dbReference type="Pfam" id="PF06314">
    <property type="entry name" value="ADC"/>
    <property type="match status" value="1"/>
</dbReference>
<gene>
    <name evidence="7" type="ORF">PENDEC_c002G06966</name>
</gene>
<protein>
    <recommendedName>
        <fullName evidence="6">FAD-binding domain-containing protein</fullName>
    </recommendedName>
</protein>
<accession>A0A1V6PLW3</accession>
<evidence type="ECO:0000256" key="2">
    <source>
        <dbReference type="ARBA" id="ARBA00022630"/>
    </source>
</evidence>
<dbReference type="OMA" id="YPCVNNE"/>
<dbReference type="Gene3D" id="2.40.400.10">
    <property type="entry name" value="Acetoacetate decarboxylase-like"/>
    <property type="match status" value="1"/>
</dbReference>
<proteinExistence type="inferred from homology"/>
<feature type="domain" description="FAD-binding" evidence="6">
    <location>
        <begin position="15"/>
        <end position="366"/>
    </location>
</feature>
<evidence type="ECO:0000256" key="3">
    <source>
        <dbReference type="ARBA" id="ARBA00022827"/>
    </source>
</evidence>
<dbReference type="InterPro" id="IPR002938">
    <property type="entry name" value="FAD-bd"/>
</dbReference>
<reference evidence="8" key="1">
    <citation type="journal article" date="2017" name="Nat. Microbiol.">
        <title>Global analysis of biosynthetic gene clusters reveals vast potential of secondary metabolite production in Penicillium species.</title>
        <authorList>
            <person name="Nielsen J.C."/>
            <person name="Grijseels S."/>
            <person name="Prigent S."/>
            <person name="Ji B."/>
            <person name="Dainat J."/>
            <person name="Nielsen K.F."/>
            <person name="Frisvad J.C."/>
            <person name="Workman M."/>
            <person name="Nielsen J."/>
        </authorList>
    </citation>
    <scope>NUCLEOTIDE SEQUENCE [LARGE SCALE GENOMIC DNA]</scope>
    <source>
        <strain evidence="8">IBT 11843</strain>
    </source>
</reference>
<dbReference type="Proteomes" id="UP000191522">
    <property type="component" value="Unassembled WGS sequence"/>
</dbReference>
<dbReference type="PRINTS" id="PR00420">
    <property type="entry name" value="RNGMNOXGNASE"/>
</dbReference>